<evidence type="ECO:0000313" key="2">
    <source>
        <dbReference type="EMBL" id="RLV75643.1"/>
    </source>
</evidence>
<dbReference type="AlphaFoldDB" id="A0A0A0N5P8"/>
<dbReference type="KEGG" id="src:M271_03050"/>
<sequence length="128" mass="14328">MSTDAVAVNDPMHEVLRRWQTAFDGHQADAMADLFTPDALFQGFGPETISGRDAVRGYYEAVPDYRRAHLGDVHGYRIGEHVAGGFADVTFRDPTGWEAPVHLSLVLQHEGGGWRIRQYHVSRIVTDH</sequence>
<accession>A0A0A0N5P8</accession>
<gene>
    <name evidence="2" type="ORF">D3C57_140495</name>
</gene>
<dbReference type="InterPro" id="IPR037401">
    <property type="entry name" value="SnoaL-like"/>
</dbReference>
<comment type="caution">
    <text evidence="2">The sequence shown here is derived from an EMBL/GenBank/DDBJ whole genome shotgun (WGS) entry which is preliminary data.</text>
</comment>
<organism evidence="2 3">
    <name type="scientific">Streptomyces rapamycinicus (strain ATCC 29253 / DSM 41530 / NRRL 5491 / AYB-994)</name>
    <name type="common">Streptomyces hygroscopicus (strain ATCC 29253)</name>
    <dbReference type="NCBI Taxonomy" id="1343740"/>
    <lineage>
        <taxon>Bacteria</taxon>
        <taxon>Bacillati</taxon>
        <taxon>Actinomycetota</taxon>
        <taxon>Actinomycetes</taxon>
        <taxon>Kitasatosporales</taxon>
        <taxon>Streptomycetaceae</taxon>
        <taxon>Streptomyces</taxon>
        <taxon>Streptomyces violaceusniger group</taxon>
    </lineage>
</organism>
<evidence type="ECO:0000313" key="3">
    <source>
        <dbReference type="Proteomes" id="UP000281594"/>
    </source>
</evidence>
<dbReference type="eggNOG" id="COG4875">
    <property type="taxonomic scope" value="Bacteria"/>
</dbReference>
<dbReference type="Proteomes" id="UP000281594">
    <property type="component" value="Unassembled WGS sequence"/>
</dbReference>
<dbReference type="SUPFAM" id="SSF54427">
    <property type="entry name" value="NTF2-like"/>
    <property type="match status" value="1"/>
</dbReference>
<dbReference type="Pfam" id="PF13474">
    <property type="entry name" value="SnoaL_3"/>
    <property type="match status" value="1"/>
</dbReference>
<reference evidence="2 3" key="1">
    <citation type="journal article" date="2018" name="J. Biol. Chem.">
        <title>Discovery of the actinoplanic acid pathway in Streptomyces rapamycinicus reveals a genetically conserved synergism with rapamycin.</title>
        <authorList>
            <person name="Mrak P."/>
            <person name="Krastel P."/>
            <person name="Pivk Lukancic P."/>
            <person name="Tao J."/>
            <person name="Pistorius D."/>
            <person name="Moore C.M."/>
        </authorList>
    </citation>
    <scope>NUCLEOTIDE SEQUENCE [LARGE SCALE GENOMIC DNA]</scope>
    <source>
        <strain evidence="2 3">NRRL 5491</strain>
    </source>
</reference>
<dbReference type="RefSeq" id="WP_020865642.1">
    <property type="nucleotide sequence ID" value="NC_022785.1"/>
</dbReference>
<dbReference type="EMBL" id="QYCY01000002">
    <property type="protein sequence ID" value="RLV75643.1"/>
    <property type="molecule type" value="Genomic_DNA"/>
</dbReference>
<name>A0A0A0N5P8_STRRN</name>
<protein>
    <recommendedName>
        <fullName evidence="1">SnoaL-like domain-containing protein</fullName>
    </recommendedName>
</protein>
<feature type="domain" description="SnoaL-like" evidence="1">
    <location>
        <begin position="14"/>
        <end position="123"/>
    </location>
</feature>
<dbReference type="Gene3D" id="3.10.450.50">
    <property type="match status" value="1"/>
</dbReference>
<dbReference type="STRING" id="1343740.M271_03050"/>
<evidence type="ECO:0000259" key="1">
    <source>
        <dbReference type="Pfam" id="PF13474"/>
    </source>
</evidence>
<dbReference type="InterPro" id="IPR032710">
    <property type="entry name" value="NTF2-like_dom_sf"/>
</dbReference>
<proteinExistence type="predicted"/>
<dbReference type="HOGENOM" id="CLU_164093_0_0_11"/>